<dbReference type="STRING" id="1849047.A0A3D8S8A0"/>
<feature type="compositionally biased region" description="Polar residues" evidence="2">
    <location>
        <begin position="358"/>
        <end position="375"/>
    </location>
</feature>
<dbReference type="Pfam" id="PF15402">
    <property type="entry name" value="MELT_2"/>
    <property type="match status" value="5"/>
</dbReference>
<feature type="region of interest" description="Disordered" evidence="2">
    <location>
        <begin position="231"/>
        <end position="375"/>
    </location>
</feature>
<feature type="compositionally biased region" description="Low complexity" evidence="2">
    <location>
        <begin position="315"/>
        <end position="327"/>
    </location>
</feature>
<dbReference type="GO" id="GO:0000776">
    <property type="term" value="C:kinetochore"/>
    <property type="evidence" value="ECO:0007669"/>
    <property type="project" value="TreeGrafter"/>
</dbReference>
<dbReference type="Pfam" id="PF08317">
    <property type="entry name" value="Spc7"/>
    <property type="match status" value="1"/>
</dbReference>
<dbReference type="SMART" id="SM00787">
    <property type="entry name" value="Spc7"/>
    <property type="match status" value="1"/>
</dbReference>
<gene>
    <name evidence="4" type="ORF">BP6252_03664</name>
</gene>
<feature type="compositionally biased region" description="Low complexity" evidence="2">
    <location>
        <begin position="578"/>
        <end position="593"/>
    </location>
</feature>
<keyword evidence="1" id="KW-0175">Coiled coil</keyword>
<feature type="region of interest" description="Disordered" evidence="2">
    <location>
        <begin position="1"/>
        <end position="128"/>
    </location>
</feature>
<comment type="caution">
    <text evidence="4">The sequence shown here is derived from an EMBL/GenBank/DDBJ whole genome shotgun (WGS) entry which is preliminary data.</text>
</comment>
<reference evidence="4 5" key="1">
    <citation type="journal article" date="2018" name="IMA Fungus">
        <title>IMA Genome-F 9: Draft genome sequence of Annulohypoxylon stygium, Aspergillus mulundensis, Berkeleyomyces basicola (syn. Thielaviopsis basicola), Ceratocystis smalleyi, two Cercospora beticola strains, Coleophoma cylindrospora, Fusarium fracticaudum, Phialophora cf. hyalina, and Morchella septimelata.</title>
        <authorList>
            <person name="Wingfield B.D."/>
            <person name="Bills G.F."/>
            <person name="Dong Y."/>
            <person name="Huang W."/>
            <person name="Nel W.J."/>
            <person name="Swalarsk-Parry B.S."/>
            <person name="Vaghefi N."/>
            <person name="Wilken P.M."/>
            <person name="An Z."/>
            <person name="de Beer Z.W."/>
            <person name="De Vos L."/>
            <person name="Chen L."/>
            <person name="Duong T.A."/>
            <person name="Gao Y."/>
            <person name="Hammerbacher A."/>
            <person name="Kikkert J.R."/>
            <person name="Li Y."/>
            <person name="Li H."/>
            <person name="Li K."/>
            <person name="Li Q."/>
            <person name="Liu X."/>
            <person name="Ma X."/>
            <person name="Naidoo K."/>
            <person name="Pethybridge S.J."/>
            <person name="Sun J."/>
            <person name="Steenkamp E.T."/>
            <person name="van der Nest M.A."/>
            <person name="van Wyk S."/>
            <person name="Wingfield M.J."/>
            <person name="Xiong C."/>
            <person name="Yue Q."/>
            <person name="Zhang X."/>
        </authorList>
    </citation>
    <scope>NUCLEOTIDE SEQUENCE [LARGE SCALE GENOMIC DNA]</scope>
    <source>
        <strain evidence="4 5">BP6252</strain>
    </source>
</reference>
<feature type="coiled-coil region" evidence="1">
    <location>
        <begin position="1261"/>
        <end position="1302"/>
    </location>
</feature>
<dbReference type="OrthoDB" id="5592879at2759"/>
<organism evidence="4 5">
    <name type="scientific">Coleophoma cylindrospora</name>
    <dbReference type="NCBI Taxonomy" id="1849047"/>
    <lineage>
        <taxon>Eukaryota</taxon>
        <taxon>Fungi</taxon>
        <taxon>Dikarya</taxon>
        <taxon>Ascomycota</taxon>
        <taxon>Pezizomycotina</taxon>
        <taxon>Leotiomycetes</taxon>
        <taxon>Helotiales</taxon>
        <taxon>Dermateaceae</taxon>
        <taxon>Coleophoma</taxon>
    </lineage>
</organism>
<dbReference type="InterPro" id="IPR013253">
    <property type="entry name" value="Spc7_domain"/>
</dbReference>
<protein>
    <recommendedName>
        <fullName evidence="3">Spc7 kinetochore protein domain-containing protein</fullName>
    </recommendedName>
</protein>
<feature type="region of interest" description="Disordered" evidence="2">
    <location>
        <begin position="701"/>
        <end position="804"/>
    </location>
</feature>
<dbReference type="PANTHER" id="PTHR28260:SF1">
    <property type="entry name" value="SPINDLE POLE BODY COMPONENT SPC105"/>
    <property type="match status" value="1"/>
</dbReference>
<evidence type="ECO:0000313" key="5">
    <source>
        <dbReference type="Proteomes" id="UP000256645"/>
    </source>
</evidence>
<accession>A0A3D8S8A0</accession>
<dbReference type="GO" id="GO:1990758">
    <property type="term" value="P:mitotic sister chromatid biorientation"/>
    <property type="evidence" value="ECO:0007669"/>
    <property type="project" value="TreeGrafter"/>
</dbReference>
<feature type="compositionally biased region" description="Basic and acidic residues" evidence="2">
    <location>
        <begin position="879"/>
        <end position="889"/>
    </location>
</feature>
<feature type="region of interest" description="Disordered" evidence="2">
    <location>
        <begin position="142"/>
        <end position="212"/>
    </location>
</feature>
<feature type="compositionally biased region" description="Polar residues" evidence="2">
    <location>
        <begin position="780"/>
        <end position="804"/>
    </location>
</feature>
<feature type="domain" description="Spc7 kinetochore protein" evidence="3">
    <location>
        <begin position="1046"/>
        <end position="1355"/>
    </location>
</feature>
<dbReference type="InterPro" id="IPR040850">
    <property type="entry name" value="Knl1_RWD_C"/>
</dbReference>
<dbReference type="SMART" id="SM01315">
    <property type="entry name" value="Spc7_N"/>
    <property type="match status" value="1"/>
</dbReference>
<feature type="compositionally biased region" description="Basic and acidic residues" evidence="2">
    <location>
        <begin position="166"/>
        <end position="196"/>
    </location>
</feature>
<feature type="region of interest" description="Disordered" evidence="2">
    <location>
        <begin position="855"/>
        <end position="889"/>
    </location>
</feature>
<feature type="compositionally biased region" description="Low complexity" evidence="2">
    <location>
        <begin position="231"/>
        <end position="246"/>
    </location>
</feature>
<feature type="region of interest" description="Disordered" evidence="2">
    <location>
        <begin position="578"/>
        <end position="600"/>
    </location>
</feature>
<dbReference type="GO" id="GO:0034501">
    <property type="term" value="P:protein localization to kinetochore"/>
    <property type="evidence" value="ECO:0007669"/>
    <property type="project" value="TreeGrafter"/>
</dbReference>
<dbReference type="Proteomes" id="UP000256645">
    <property type="component" value="Unassembled WGS sequence"/>
</dbReference>
<evidence type="ECO:0000313" key="4">
    <source>
        <dbReference type="EMBL" id="RDW82552.1"/>
    </source>
</evidence>
<dbReference type="Pfam" id="PF18210">
    <property type="entry name" value="Knl1_RWD_C"/>
    <property type="match status" value="1"/>
</dbReference>
<feature type="region of interest" description="Disordered" evidence="2">
    <location>
        <begin position="967"/>
        <end position="986"/>
    </location>
</feature>
<feature type="compositionally biased region" description="Polar residues" evidence="2">
    <location>
        <begin position="717"/>
        <end position="740"/>
    </location>
</feature>
<feature type="region of interest" description="Disordered" evidence="2">
    <location>
        <begin position="498"/>
        <end position="536"/>
    </location>
</feature>
<feature type="compositionally biased region" description="Acidic residues" evidence="2">
    <location>
        <begin position="328"/>
        <end position="350"/>
    </location>
</feature>
<evidence type="ECO:0000256" key="1">
    <source>
        <dbReference type="SAM" id="Coils"/>
    </source>
</evidence>
<dbReference type="PANTHER" id="PTHR28260">
    <property type="entry name" value="SPINDLE POLE BODY COMPONENT SPC105"/>
    <property type="match status" value="1"/>
</dbReference>
<dbReference type="EMBL" id="PDLM01000003">
    <property type="protein sequence ID" value="RDW82552.1"/>
    <property type="molecule type" value="Genomic_DNA"/>
</dbReference>
<name>A0A3D8S8A0_9HELO</name>
<sequence length="1546" mass="168490">MASRDEVTLPAARRPKSRKSIGGIPQSDQENMTADLGALRGKRSAAGEKPGKKSRSKSIGPGGLDALGDSSGNRRKSLASIPPLTPRSILKPTMPPLREIPAHSSMRSPKKSAPSIPPAPPAPNSNLLIDFSLDAPAALPAPITGSERLANPFHVPGSPAVNETRVTLRTEEEQQAAAREREEKEREQLEKDIKLRRDARRKSLANRRVSFAPEATLHTWDVVLEYQDSTTSSAATNSTRRASSASQGDLGTPQARAPELTSSDPAELPSTPPEQVEEDTTAVSPAHQRDLHQKKRRRSSGIPPMNFNNPDEAISSSPYSGSSSADGSEVDEVVEEDDESESNSDSDDGDGTAMSLDGGNTTDMSMASVQSSLSTGSNARLDEALKVAARQAGTQDLKFDEQGDANMAEDEEIVASFTPWSKKGIAANLESVEDQENRNPFSPAFEAEISDAANQSDGDDMTMDMTMDMTSAVGGILADQQDDEMSMDVTRAFGGIISNEATNRSKPSGGRKSLAADRRQSNIRRSSGGSESLGDETMDLTMAIGGIQAPHDAEESNDEEDMTMEFTSVIGGVLPAGRAAASKSRRQSSVVAQNRRARESLDSATADETMDMTVAMGRIMPSVGEVNDEPADATIGMDITTALGGILPPQPSPGNRAEAKRLMELETDIGSSPFRNEITSSPPKPIAPVLTMAMASETGSPSLAAFKGKGLRRSAEARTSTTPKSKLNSSTPIKKPTTPSKQLTPQPLKPTTPGKTPPSKNVVMRTSSPKRLFKHEIEAASTTPKSARSNKATTPNRLFSKNLGTGATTPSIVLTPRRRISTGIGLDREGLGSPRIAALLDRRISIGEQACSFQPSTLDQGSRGVRFNSPRAMEEEVDNERQQEEDRENGRKILEREADNTQENDTTLNLKELIQSMTPKKKSLKGRKSLHVGAAKGILGKRPAELDDEDDDEDDFKRLKDIQGSPVKNIRLPFPPSKAETTNGRLTRAARKSLEDASTTIITPTTSISPVKNASLSTPHGQGRFKDAEANTSLVKIPPPAEKEPVDEPQIEETNLPEDRIHLQDFLNMTSIRFMELTTTKRRHTVAPKTDSLIGSTPEEAAPSFEDCVAVGASTVQMLELFQHQCRELKSYISQGRKTFKEIEAETFEENPPLFREYISATPEMKIVMDNQLKNVKTHARLESKGMWYEWRLKLLRTLLNDGLLRIADGMVQDEEIMDQQQALIDTVLPDLQERTTKLSVEEADLQQSADELASCDPNDLADARHKLVSLDEEIQLKQKMIADLQTELKEREAEIELGTAKKQACLDEISEAEKIREECPRVDKIEEEHGWTITGVSGSTISMTYRKEIELVFDASSFMSHNGSAAQPMSSRIDLWYIAANREPNPLPLTAEREFFLQSIRDHVRGLPQSQTSVKSMLDSVSIAWNKANAVVDDIRLLNTSCLTDISKTSDSSIVIQSSLLIAQLETKVKIAFELLSQSGESGLEVEINPNAYVVYGEKFNEPKIREFLLNRLGNRVTEKGSGDKETWAGAVAELAEKLLARGKK</sequence>
<dbReference type="GO" id="GO:0007094">
    <property type="term" value="P:mitotic spindle assembly checkpoint signaling"/>
    <property type="evidence" value="ECO:0007669"/>
    <property type="project" value="TreeGrafter"/>
</dbReference>
<dbReference type="InterPro" id="IPR033338">
    <property type="entry name" value="Spc105/Spc7"/>
</dbReference>
<keyword evidence="5" id="KW-1185">Reference proteome</keyword>
<feature type="compositionally biased region" description="Low complexity" evidence="2">
    <location>
        <begin position="741"/>
        <end position="760"/>
    </location>
</feature>
<evidence type="ECO:0000259" key="3">
    <source>
        <dbReference type="SMART" id="SM00787"/>
    </source>
</evidence>
<proteinExistence type="predicted"/>
<evidence type="ECO:0000256" key="2">
    <source>
        <dbReference type="SAM" id="MobiDB-lite"/>
    </source>
</evidence>